<keyword evidence="1" id="KW-0812">Transmembrane</keyword>
<evidence type="ECO:0000256" key="1">
    <source>
        <dbReference type="SAM" id="Phobius"/>
    </source>
</evidence>
<gene>
    <name evidence="2" type="ORF">BDD14_4390</name>
</gene>
<protein>
    <submittedName>
        <fullName evidence="2">Uncharacterized protein</fullName>
    </submittedName>
</protein>
<keyword evidence="1" id="KW-1133">Transmembrane helix</keyword>
<dbReference type="Proteomes" id="UP000292958">
    <property type="component" value="Unassembled WGS sequence"/>
</dbReference>
<reference evidence="2 3" key="1">
    <citation type="submission" date="2019-02" db="EMBL/GenBank/DDBJ databases">
        <title>Genomic Encyclopedia of Archaeal and Bacterial Type Strains, Phase II (KMG-II): from individual species to whole genera.</title>
        <authorList>
            <person name="Goeker M."/>
        </authorList>
    </citation>
    <scope>NUCLEOTIDE SEQUENCE [LARGE SCALE GENOMIC DNA]</scope>
    <source>
        <strain evidence="2 3">DSM 18101</strain>
    </source>
</reference>
<name>A0A4Q7YZ71_9BACT</name>
<dbReference type="EMBL" id="SHKW01000001">
    <property type="protein sequence ID" value="RZU42794.1"/>
    <property type="molecule type" value="Genomic_DNA"/>
</dbReference>
<keyword evidence="1" id="KW-0472">Membrane</keyword>
<dbReference type="AlphaFoldDB" id="A0A4Q7YZ71"/>
<comment type="caution">
    <text evidence="2">The sequence shown here is derived from an EMBL/GenBank/DDBJ whole genome shotgun (WGS) entry which is preliminary data.</text>
</comment>
<keyword evidence="3" id="KW-1185">Reference proteome</keyword>
<evidence type="ECO:0000313" key="3">
    <source>
        <dbReference type="Proteomes" id="UP000292958"/>
    </source>
</evidence>
<sequence>MCTRPWPSPSTAVRPCTPYEKSMTPKTKAILINCSIVAALIYRYWTGSPLFILITVGIFLLVFANLLMMFAAKQQSKKIR</sequence>
<feature type="transmembrane region" description="Helical" evidence="1">
    <location>
        <begin position="29"/>
        <end position="45"/>
    </location>
</feature>
<organism evidence="2 3">
    <name type="scientific">Edaphobacter modestus</name>
    <dbReference type="NCBI Taxonomy" id="388466"/>
    <lineage>
        <taxon>Bacteria</taxon>
        <taxon>Pseudomonadati</taxon>
        <taxon>Acidobacteriota</taxon>
        <taxon>Terriglobia</taxon>
        <taxon>Terriglobales</taxon>
        <taxon>Acidobacteriaceae</taxon>
        <taxon>Edaphobacter</taxon>
    </lineage>
</organism>
<proteinExistence type="predicted"/>
<feature type="transmembrane region" description="Helical" evidence="1">
    <location>
        <begin position="51"/>
        <end position="72"/>
    </location>
</feature>
<evidence type="ECO:0000313" key="2">
    <source>
        <dbReference type="EMBL" id="RZU42794.1"/>
    </source>
</evidence>
<accession>A0A4Q7YZ71</accession>